<evidence type="ECO:0000259" key="1">
    <source>
        <dbReference type="PROSITE" id="PS50878"/>
    </source>
</evidence>
<dbReference type="EMBL" id="MUAI01000041">
    <property type="protein sequence ID" value="OOR03521.1"/>
    <property type="molecule type" value="Genomic_DNA"/>
</dbReference>
<dbReference type="SUPFAM" id="SSF56672">
    <property type="entry name" value="DNA/RNA polymerases"/>
    <property type="match status" value="1"/>
</dbReference>
<dbReference type="InterPro" id="IPR051083">
    <property type="entry name" value="GrpII_Intron_Splice-Mob/Def"/>
</dbReference>
<dbReference type="AlphaFoldDB" id="A0A1S9T1L4"/>
<dbReference type="PROSITE" id="PS50878">
    <property type="entry name" value="RT_POL"/>
    <property type="match status" value="1"/>
</dbReference>
<reference evidence="2 3" key="1">
    <citation type="submission" date="2017-01" db="EMBL/GenBank/DDBJ databases">
        <title>Bacillus cereus isolates.</title>
        <authorList>
            <person name="Beno S.M."/>
        </authorList>
    </citation>
    <scope>NUCLEOTIDE SEQUENCE [LARGE SCALE GENOMIC DNA]</scope>
    <source>
        <strain evidence="2 3">FSL W7-1108</strain>
    </source>
</reference>
<dbReference type="Pfam" id="PF00078">
    <property type="entry name" value="RVT_1"/>
    <property type="match status" value="1"/>
</dbReference>
<dbReference type="InterPro" id="IPR000477">
    <property type="entry name" value="RT_dom"/>
</dbReference>
<dbReference type="PANTHER" id="PTHR34047">
    <property type="entry name" value="NUCLEAR INTRON MATURASE 1, MITOCHONDRIAL-RELATED"/>
    <property type="match status" value="1"/>
</dbReference>
<sequence length="205" mass="23969">MEGARGFMRNPNDVLSSLASKANNTEYKYKRLYRNLYNIEFYLLAYHKINAKEGSLTKGADGKTIDGVSIERIQNIIEELREQSYRPHPVKRVYISKAKQGKRPLGIPSFDDKLVQEVLRLILESIYEPQFLETSHGFRSQRSCHTAIIKIQRRFTGVKWFVEGDIKGFFDNINHHILIGILRRRIDDEKFMPNFFAKWIPSGLF</sequence>
<gene>
    <name evidence="2" type="ORF">BW900_26590</name>
</gene>
<protein>
    <recommendedName>
        <fullName evidence="1">Reverse transcriptase domain-containing protein</fullName>
    </recommendedName>
</protein>
<organism evidence="2 3">
    <name type="scientific">Bacillus mycoides</name>
    <dbReference type="NCBI Taxonomy" id="1405"/>
    <lineage>
        <taxon>Bacteria</taxon>
        <taxon>Bacillati</taxon>
        <taxon>Bacillota</taxon>
        <taxon>Bacilli</taxon>
        <taxon>Bacillales</taxon>
        <taxon>Bacillaceae</taxon>
        <taxon>Bacillus</taxon>
        <taxon>Bacillus cereus group</taxon>
    </lineage>
</organism>
<accession>A0A1S9T1L4</accession>
<proteinExistence type="predicted"/>
<evidence type="ECO:0000313" key="3">
    <source>
        <dbReference type="Proteomes" id="UP000190696"/>
    </source>
</evidence>
<evidence type="ECO:0000313" key="2">
    <source>
        <dbReference type="EMBL" id="OOR03521.1"/>
    </source>
</evidence>
<comment type="caution">
    <text evidence="2">The sequence shown here is derived from an EMBL/GenBank/DDBJ whole genome shotgun (WGS) entry which is preliminary data.</text>
</comment>
<name>A0A1S9T1L4_BACMY</name>
<dbReference type="PANTHER" id="PTHR34047:SF8">
    <property type="entry name" value="PROTEIN YKFC"/>
    <property type="match status" value="1"/>
</dbReference>
<dbReference type="CDD" id="cd01651">
    <property type="entry name" value="RT_G2_intron"/>
    <property type="match status" value="1"/>
</dbReference>
<feature type="domain" description="Reverse transcriptase" evidence="1">
    <location>
        <begin position="76"/>
        <end position="205"/>
    </location>
</feature>
<dbReference type="Proteomes" id="UP000190696">
    <property type="component" value="Unassembled WGS sequence"/>
</dbReference>
<dbReference type="InterPro" id="IPR043502">
    <property type="entry name" value="DNA/RNA_pol_sf"/>
</dbReference>